<evidence type="ECO:0000313" key="2">
    <source>
        <dbReference type="EMBL" id="KOO04432.1"/>
    </source>
</evidence>
<dbReference type="InterPro" id="IPR010499">
    <property type="entry name" value="AraC_E-bd"/>
</dbReference>
<feature type="domain" description="AraC effector-binding" evidence="1">
    <location>
        <begin position="1"/>
        <end position="149"/>
    </location>
</feature>
<dbReference type="EMBL" id="LHPJ01000005">
    <property type="protein sequence ID" value="KOO04432.1"/>
    <property type="molecule type" value="Genomic_DNA"/>
</dbReference>
<comment type="caution">
    <text evidence="2">The sequence shown here is derived from an EMBL/GenBank/DDBJ whole genome shotgun (WGS) entry which is preliminary data.</text>
</comment>
<dbReference type="InterPro" id="IPR053182">
    <property type="entry name" value="YobU-like_regulator"/>
</dbReference>
<gene>
    <name evidence="2" type="ORF">AKJ17_05875</name>
</gene>
<dbReference type="PATRIC" id="fig|693.5.peg.1196"/>
<dbReference type="Pfam" id="PF14526">
    <property type="entry name" value="Cass2"/>
    <property type="match status" value="1"/>
</dbReference>
<evidence type="ECO:0000259" key="1">
    <source>
        <dbReference type="SMART" id="SM00871"/>
    </source>
</evidence>
<dbReference type="SUPFAM" id="SSF55136">
    <property type="entry name" value="Probable bacterial effector-binding domain"/>
    <property type="match status" value="1"/>
</dbReference>
<name>A0A0M0HRA7_VIBNE</name>
<dbReference type="RefSeq" id="WP_053394847.1">
    <property type="nucleotide sequence ID" value="NZ_LHPJ01000005.1"/>
</dbReference>
<evidence type="ECO:0000313" key="3">
    <source>
        <dbReference type="Proteomes" id="UP000037515"/>
    </source>
</evidence>
<protein>
    <recommendedName>
        <fullName evidence="1">AraC effector-binding domain-containing protein</fullName>
    </recommendedName>
</protein>
<dbReference type="AlphaFoldDB" id="A0A0M0HRA7"/>
<dbReference type="Proteomes" id="UP000037515">
    <property type="component" value="Unassembled WGS sequence"/>
</dbReference>
<dbReference type="PANTHER" id="PTHR36444:SF2">
    <property type="entry name" value="TRANSCRIPTIONAL REGULATOR PROTEIN YOBU-RELATED"/>
    <property type="match status" value="1"/>
</dbReference>
<sequence>MNVSQLEGFEVAGFFVRTTNADEMNATNAKIGGLWERFYIEALPKLGESSKVYGLYTNYDSDVSGAYDVFACASNLSSDSLPQLISTKIESGKYLTFSAKGEMPQVVIDLWGEVWRYFDAEDCPHSRAYTTDFEFYKGHDEVEISIALK</sequence>
<reference evidence="3" key="1">
    <citation type="submission" date="2015-08" db="EMBL/GenBank/DDBJ databases">
        <title>Vibrio galatheae sp. nov., a novel member of the Vibrionaceae family isolated from the Solomon Islands.</title>
        <authorList>
            <person name="Giubergia S."/>
            <person name="Machado H."/>
            <person name="Mateiu R.V."/>
            <person name="Gram L."/>
        </authorList>
    </citation>
    <scope>NUCLEOTIDE SEQUENCE [LARGE SCALE GENOMIC DNA]</scope>
    <source>
        <strain evidence="3">DSM 19584</strain>
    </source>
</reference>
<dbReference type="SMART" id="SM00871">
    <property type="entry name" value="AraC_E_bind"/>
    <property type="match status" value="1"/>
</dbReference>
<organism evidence="2 3">
    <name type="scientific">Vibrio nereis</name>
    <dbReference type="NCBI Taxonomy" id="693"/>
    <lineage>
        <taxon>Bacteria</taxon>
        <taxon>Pseudomonadati</taxon>
        <taxon>Pseudomonadota</taxon>
        <taxon>Gammaproteobacteria</taxon>
        <taxon>Vibrionales</taxon>
        <taxon>Vibrionaceae</taxon>
        <taxon>Vibrio</taxon>
    </lineage>
</organism>
<dbReference type="Gene3D" id="3.20.80.10">
    <property type="entry name" value="Regulatory factor, effector binding domain"/>
    <property type="match status" value="1"/>
</dbReference>
<dbReference type="InterPro" id="IPR011256">
    <property type="entry name" value="Reg_factor_effector_dom_sf"/>
</dbReference>
<dbReference type="InterPro" id="IPR029441">
    <property type="entry name" value="Cass2"/>
</dbReference>
<dbReference type="PANTHER" id="PTHR36444">
    <property type="entry name" value="TRANSCRIPTIONAL REGULATOR PROTEIN YOBU-RELATED"/>
    <property type="match status" value="1"/>
</dbReference>
<dbReference type="STRING" id="693.AKJ17_05875"/>
<keyword evidence="3" id="KW-1185">Reference proteome</keyword>
<accession>A0A0M0HRA7</accession>
<proteinExistence type="predicted"/>
<dbReference type="OrthoDB" id="3173400at2"/>